<dbReference type="AlphaFoldDB" id="A0A6C0F3T3"/>
<name>A0A6C0F3T3_9ZZZZ</name>
<organism evidence="1">
    <name type="scientific">viral metagenome</name>
    <dbReference type="NCBI Taxonomy" id="1070528"/>
    <lineage>
        <taxon>unclassified sequences</taxon>
        <taxon>metagenomes</taxon>
        <taxon>organismal metagenomes</taxon>
    </lineage>
</organism>
<protein>
    <submittedName>
        <fullName evidence="1">Uncharacterized protein</fullName>
    </submittedName>
</protein>
<accession>A0A6C0F3T3</accession>
<reference evidence="1" key="1">
    <citation type="journal article" date="2020" name="Nature">
        <title>Giant virus diversity and host interactions through global metagenomics.</title>
        <authorList>
            <person name="Schulz F."/>
            <person name="Roux S."/>
            <person name="Paez-Espino D."/>
            <person name="Jungbluth S."/>
            <person name="Walsh D.A."/>
            <person name="Denef V.J."/>
            <person name="McMahon K.D."/>
            <person name="Konstantinidis K.T."/>
            <person name="Eloe-Fadrosh E.A."/>
            <person name="Kyrpides N.C."/>
            <person name="Woyke T."/>
        </authorList>
    </citation>
    <scope>NUCLEOTIDE SEQUENCE</scope>
    <source>
        <strain evidence="1">GVMAG-M-3300009164-40</strain>
    </source>
</reference>
<dbReference type="EMBL" id="MN739010">
    <property type="protein sequence ID" value="QHT34790.1"/>
    <property type="molecule type" value="Genomic_DNA"/>
</dbReference>
<sequence length="266" mass="30411">MEPFEEFKKEIEKAGFSPVINIDADVNYIVANFYLKFFDIMSKDETIFDEDHILMGVNLSEVFKSEKMDKEIFWKNLTTIIFASLVYGDFKTKIGPLITLAKQHFFNTDQEDSEIAQILKNDTIQEQLTDLLDIILQTRIVKVCMKIAEKFDIKDIGINLEKPEDFMNSIKDLTPESPAIKKVLAKFKVMLEDKIKSGEITQGQLQSEVELIKAKFTSIFGNMFMNALGGGNGGIKSADMMGNSPEARRQRMLARLQKKQREKNSL</sequence>
<proteinExistence type="predicted"/>
<evidence type="ECO:0000313" key="1">
    <source>
        <dbReference type="EMBL" id="QHT34790.1"/>
    </source>
</evidence>